<dbReference type="Proteomes" id="UP001150603">
    <property type="component" value="Unassembled WGS sequence"/>
</dbReference>
<proteinExistence type="predicted"/>
<gene>
    <name evidence="1" type="primary">CDC7</name>
    <name evidence="1" type="ORF">FBU59_001291</name>
</gene>
<protein>
    <submittedName>
        <fullName evidence="1">Cell division control protein 7</fullName>
        <ecNumber evidence="1">2.7.11.1</ecNumber>
    </submittedName>
</protein>
<sequence length="756" mass="84046">MLPTKRYFGTATYTRETEVHRYSYCIPDGLQHEEVFTPEGIPIVQPVAKRPRLVFDFVGGLRHQDSSGFLTPGRVVLTLGKGKAVQKKTWVVDVNVFFVEESAASSALVDNDRLTRLLDSKCAQNVGGQAVDQPADASVDGQSGSAEDIIVQTTDIDDPTDSGIDKLSSETREELGCAETEHLDTQCALPKDEQQIELCGESDDSKDDMPEIGATVNEEPETQELEQAVKLCGESGESEVDLPEIDGTVSGELKTQGSEQVVELCGQSDSSEHGDGELVATNVVAVAESDPQDTEHECQQEAEQDRTHDTPAYSESQQGCIYTDTGGDTQDVDDGHRSEALEHANGEGEKREAAEGEGSDDDGEDGDDDGDDNISEEIEELTNLIPSLSDQYKLLGKIGEGTFSTVYKAIDLQHERYDNNSWEMIYDDAMTGDEVSGRFRRPGRRRRSHMVAIKKIYVTSSPTRIANEIAILNDLRGSRFVAPLVTAMRKDDQVVVVLPYFPNDDFRTFYTNLSIDDTRWYMASLLEALRFSHSRGIMHRDIKPSNFLYDIGRRHGVLVDFGLAEREDDQEAAKHRSRHALQMDSSTAARIFRSFDMRGRPGIPRKDTRPALRANRAGTRGFRAPEVLLKIAKQSVAIDIWSAGVIMLCFLTRRFPFFQSTDDTEALLEIAVLYGRLEMERAAVTLGRTFLTNIPTVKDRGIRFESLVKAYNPEGYPVMPPDAYDLLRKLLALTPETRITAAEALEHPFIKNRPVD</sequence>
<organism evidence="1 2">
    <name type="scientific">Linderina macrospora</name>
    <dbReference type="NCBI Taxonomy" id="4868"/>
    <lineage>
        <taxon>Eukaryota</taxon>
        <taxon>Fungi</taxon>
        <taxon>Fungi incertae sedis</taxon>
        <taxon>Zoopagomycota</taxon>
        <taxon>Kickxellomycotina</taxon>
        <taxon>Kickxellomycetes</taxon>
        <taxon>Kickxellales</taxon>
        <taxon>Kickxellaceae</taxon>
        <taxon>Linderina</taxon>
    </lineage>
</organism>
<name>A0ACC1JE87_9FUNG</name>
<keyword evidence="1" id="KW-0132">Cell division</keyword>
<accession>A0ACC1JE87</accession>
<evidence type="ECO:0000313" key="1">
    <source>
        <dbReference type="EMBL" id="KAJ1949110.1"/>
    </source>
</evidence>
<keyword evidence="2" id="KW-1185">Reference proteome</keyword>
<evidence type="ECO:0000313" key="2">
    <source>
        <dbReference type="Proteomes" id="UP001150603"/>
    </source>
</evidence>
<dbReference type="EC" id="2.7.11.1" evidence="1"/>
<keyword evidence="1" id="KW-0808">Transferase</keyword>
<reference evidence="1" key="1">
    <citation type="submission" date="2022-07" db="EMBL/GenBank/DDBJ databases">
        <title>Phylogenomic reconstructions and comparative analyses of Kickxellomycotina fungi.</title>
        <authorList>
            <person name="Reynolds N.K."/>
            <person name="Stajich J.E."/>
            <person name="Barry K."/>
            <person name="Grigoriev I.V."/>
            <person name="Crous P."/>
            <person name="Smith M.E."/>
        </authorList>
    </citation>
    <scope>NUCLEOTIDE SEQUENCE</scope>
    <source>
        <strain evidence="1">NRRL 5244</strain>
    </source>
</reference>
<dbReference type="EMBL" id="JANBPW010000544">
    <property type="protein sequence ID" value="KAJ1949110.1"/>
    <property type="molecule type" value="Genomic_DNA"/>
</dbReference>
<comment type="caution">
    <text evidence="1">The sequence shown here is derived from an EMBL/GenBank/DDBJ whole genome shotgun (WGS) entry which is preliminary data.</text>
</comment>
<keyword evidence="1" id="KW-0131">Cell cycle</keyword>